<comment type="catalytic activity">
    <reaction evidence="3">
        <text>2 GTP = 3',3'-c-di-GMP + 2 diphosphate</text>
        <dbReference type="Rhea" id="RHEA:24898"/>
        <dbReference type="ChEBI" id="CHEBI:33019"/>
        <dbReference type="ChEBI" id="CHEBI:37565"/>
        <dbReference type="ChEBI" id="CHEBI:58805"/>
        <dbReference type="EC" id="2.7.7.65"/>
    </reaction>
</comment>
<dbReference type="GO" id="GO:0052621">
    <property type="term" value="F:diguanylate cyclase activity"/>
    <property type="evidence" value="ECO:0007669"/>
    <property type="project" value="UniProtKB-EC"/>
</dbReference>
<dbReference type="OrthoDB" id="9773156at2"/>
<keyword evidence="4" id="KW-1133">Transmembrane helix</keyword>
<dbReference type="SMART" id="SM00267">
    <property type="entry name" value="GGDEF"/>
    <property type="match status" value="1"/>
</dbReference>
<feature type="transmembrane region" description="Helical" evidence="4">
    <location>
        <begin position="132"/>
        <end position="149"/>
    </location>
</feature>
<sequence length="328" mass="36258">MVAVAAGTLLSPLFISLPSYFTVIGSINTLLVFLVYLFIRSNRYPAYELAALFFIALISIIPLIAVSGGVNSQFAYLLPLYPIMATLFGSKTQSIIIGISLFIAIIACTAFGQFFTDITGEVYNHKKSVSRGFWLAITILVSMYFGLFFQNRYRELTEKLEQLALHDPLTELLNRRGFNLQLEANIAIAKRQQSIMTLLLIDIDYFKKVNDVSGHDIGDICLKHVARCLKQNIRQTDILARFGGEEFILLLPETTEVAALPLAEKLKQSISELVIPSLNSPLTVTIGMASTAIPHTHIDGIIKAADKALYRGKANGRNRVEITSAIPS</sequence>
<protein>
    <recommendedName>
        <fullName evidence="2">diguanylate cyclase</fullName>
        <ecNumber evidence="2">2.7.7.65</ecNumber>
    </recommendedName>
</protein>
<dbReference type="Gene3D" id="3.30.70.270">
    <property type="match status" value="1"/>
</dbReference>
<dbReference type="PROSITE" id="PS50887">
    <property type="entry name" value="GGDEF"/>
    <property type="match status" value="1"/>
</dbReference>
<dbReference type="CDD" id="cd01949">
    <property type="entry name" value="GGDEF"/>
    <property type="match status" value="1"/>
</dbReference>
<dbReference type="InterPro" id="IPR029787">
    <property type="entry name" value="Nucleotide_cyclase"/>
</dbReference>
<keyword evidence="4" id="KW-0472">Membrane</keyword>
<dbReference type="RefSeq" id="WP_091713911.1">
    <property type="nucleotide sequence ID" value="NZ_FOSH01000010.1"/>
</dbReference>
<evidence type="ECO:0000313" key="6">
    <source>
        <dbReference type="EMBL" id="SFK39856.1"/>
    </source>
</evidence>
<dbReference type="InterPro" id="IPR043128">
    <property type="entry name" value="Rev_trsase/Diguanyl_cyclase"/>
</dbReference>
<dbReference type="PANTHER" id="PTHR45138:SF9">
    <property type="entry name" value="DIGUANYLATE CYCLASE DGCM-RELATED"/>
    <property type="match status" value="1"/>
</dbReference>
<evidence type="ECO:0000313" key="7">
    <source>
        <dbReference type="Proteomes" id="UP000198924"/>
    </source>
</evidence>
<dbReference type="FunFam" id="3.30.70.270:FF:000001">
    <property type="entry name" value="Diguanylate cyclase domain protein"/>
    <property type="match status" value="1"/>
</dbReference>
<accession>A0A1I3Z8A9</accession>
<dbReference type="EMBL" id="FOSH01000010">
    <property type="protein sequence ID" value="SFK39856.1"/>
    <property type="molecule type" value="Genomic_DNA"/>
</dbReference>
<dbReference type="EC" id="2.7.7.65" evidence="2"/>
<dbReference type="PANTHER" id="PTHR45138">
    <property type="entry name" value="REGULATORY COMPONENTS OF SENSORY TRANSDUCTION SYSTEM"/>
    <property type="match status" value="1"/>
</dbReference>
<dbReference type="AlphaFoldDB" id="A0A1I3Z8A9"/>
<dbReference type="NCBIfam" id="TIGR00254">
    <property type="entry name" value="GGDEF"/>
    <property type="match status" value="1"/>
</dbReference>
<evidence type="ECO:0000256" key="2">
    <source>
        <dbReference type="ARBA" id="ARBA00012528"/>
    </source>
</evidence>
<feature type="transmembrane region" description="Helical" evidence="4">
    <location>
        <begin position="20"/>
        <end position="39"/>
    </location>
</feature>
<evidence type="ECO:0000259" key="5">
    <source>
        <dbReference type="PROSITE" id="PS50887"/>
    </source>
</evidence>
<keyword evidence="7" id="KW-1185">Reference proteome</keyword>
<dbReference type="InterPro" id="IPR050469">
    <property type="entry name" value="Diguanylate_Cyclase"/>
</dbReference>
<feature type="domain" description="GGDEF" evidence="5">
    <location>
        <begin position="194"/>
        <end position="325"/>
    </location>
</feature>
<dbReference type="STRING" id="45496.SAMN04488079_1105"/>
<keyword evidence="4" id="KW-0812">Transmembrane</keyword>
<evidence type="ECO:0000256" key="1">
    <source>
        <dbReference type="ARBA" id="ARBA00001946"/>
    </source>
</evidence>
<feature type="transmembrane region" description="Helical" evidence="4">
    <location>
        <begin position="95"/>
        <end position="112"/>
    </location>
</feature>
<name>A0A1I3Z8A9_9GAMM</name>
<proteinExistence type="predicted"/>
<feature type="transmembrane region" description="Helical" evidence="4">
    <location>
        <begin position="46"/>
        <end position="66"/>
    </location>
</feature>
<evidence type="ECO:0000256" key="4">
    <source>
        <dbReference type="SAM" id="Phobius"/>
    </source>
</evidence>
<dbReference type="SUPFAM" id="SSF55073">
    <property type="entry name" value="Nucleotide cyclase"/>
    <property type="match status" value="1"/>
</dbReference>
<gene>
    <name evidence="6" type="ORF">SAMN04488079_1105</name>
</gene>
<dbReference type="Pfam" id="PF00990">
    <property type="entry name" value="GGDEF"/>
    <property type="match status" value="1"/>
</dbReference>
<dbReference type="Proteomes" id="UP000198924">
    <property type="component" value="Unassembled WGS sequence"/>
</dbReference>
<evidence type="ECO:0000256" key="3">
    <source>
        <dbReference type="ARBA" id="ARBA00034247"/>
    </source>
</evidence>
<comment type="cofactor">
    <cofactor evidence="1">
        <name>Mg(2+)</name>
        <dbReference type="ChEBI" id="CHEBI:18420"/>
    </cofactor>
</comment>
<dbReference type="InterPro" id="IPR000160">
    <property type="entry name" value="GGDEF_dom"/>
</dbReference>
<organism evidence="6 7">
    <name type="scientific">Methylophaga sulfidovorans</name>
    <dbReference type="NCBI Taxonomy" id="45496"/>
    <lineage>
        <taxon>Bacteria</taxon>
        <taxon>Pseudomonadati</taxon>
        <taxon>Pseudomonadota</taxon>
        <taxon>Gammaproteobacteria</taxon>
        <taxon>Thiotrichales</taxon>
        <taxon>Piscirickettsiaceae</taxon>
        <taxon>Methylophaga</taxon>
    </lineage>
</organism>
<reference evidence="7" key="1">
    <citation type="submission" date="2016-10" db="EMBL/GenBank/DDBJ databases">
        <authorList>
            <person name="Varghese N."/>
            <person name="Submissions S."/>
        </authorList>
    </citation>
    <scope>NUCLEOTIDE SEQUENCE [LARGE SCALE GENOMIC DNA]</scope>
    <source>
        <strain evidence="7">DSM 11578</strain>
    </source>
</reference>